<dbReference type="RefSeq" id="WP_103974582.1">
    <property type="nucleotide sequence ID" value="NZ_PGFZ01000005.1"/>
</dbReference>
<keyword evidence="10" id="KW-0106">Calcium</keyword>
<dbReference type="Pfam" id="PF08548">
    <property type="entry name" value="Peptidase_M10_C"/>
    <property type="match status" value="1"/>
</dbReference>
<dbReference type="InterPro" id="IPR001818">
    <property type="entry name" value="Pept_M10_metallopeptidase"/>
</dbReference>
<evidence type="ECO:0000313" key="12">
    <source>
        <dbReference type="EMBL" id="POZ51729.1"/>
    </source>
</evidence>
<evidence type="ECO:0000256" key="8">
    <source>
        <dbReference type="ARBA" id="ARBA00022801"/>
    </source>
</evidence>
<dbReference type="GO" id="GO:0005509">
    <property type="term" value="F:calcium ion binding"/>
    <property type="evidence" value="ECO:0007669"/>
    <property type="project" value="InterPro"/>
</dbReference>
<evidence type="ECO:0000256" key="9">
    <source>
        <dbReference type="ARBA" id="ARBA00022833"/>
    </source>
</evidence>
<evidence type="ECO:0000256" key="4">
    <source>
        <dbReference type="ARBA" id="ARBA00022525"/>
    </source>
</evidence>
<dbReference type="InterPro" id="IPR001343">
    <property type="entry name" value="Hemolysn_Ca-bd"/>
</dbReference>
<comment type="cofactor">
    <cofactor evidence="1">
        <name>Ca(2+)</name>
        <dbReference type="ChEBI" id="CHEBI:29108"/>
    </cofactor>
</comment>
<organism evidence="12 13">
    <name type="scientific">Methylovulum psychrotolerans</name>
    <dbReference type="NCBI Taxonomy" id="1704499"/>
    <lineage>
        <taxon>Bacteria</taxon>
        <taxon>Pseudomonadati</taxon>
        <taxon>Pseudomonadota</taxon>
        <taxon>Gammaproteobacteria</taxon>
        <taxon>Methylococcales</taxon>
        <taxon>Methylococcaceae</taxon>
        <taxon>Methylovulum</taxon>
    </lineage>
</organism>
<evidence type="ECO:0000256" key="3">
    <source>
        <dbReference type="ARBA" id="ARBA00009490"/>
    </source>
</evidence>
<gene>
    <name evidence="12" type="primary">prtC</name>
    <name evidence="12" type="ORF">AADEFJLK_02602</name>
</gene>
<evidence type="ECO:0000256" key="1">
    <source>
        <dbReference type="ARBA" id="ARBA00001913"/>
    </source>
</evidence>
<dbReference type="InterPro" id="IPR024079">
    <property type="entry name" value="MetalloPept_cat_dom_sf"/>
</dbReference>
<dbReference type="InterPro" id="IPR006026">
    <property type="entry name" value="Peptidase_Metallo"/>
</dbReference>
<dbReference type="Proteomes" id="UP000237423">
    <property type="component" value="Unassembled WGS sequence"/>
</dbReference>
<dbReference type="GO" id="GO:0008270">
    <property type="term" value="F:zinc ion binding"/>
    <property type="evidence" value="ECO:0007669"/>
    <property type="project" value="InterPro"/>
</dbReference>
<keyword evidence="8 12" id="KW-0378">Hydrolase</keyword>
<keyword evidence="9" id="KW-0862">Zinc</keyword>
<evidence type="ECO:0000259" key="11">
    <source>
        <dbReference type="SMART" id="SM00235"/>
    </source>
</evidence>
<evidence type="ECO:0000256" key="2">
    <source>
        <dbReference type="ARBA" id="ARBA00004613"/>
    </source>
</evidence>
<comment type="similarity">
    <text evidence="3">Belongs to the peptidase M10B family.</text>
</comment>
<dbReference type="SUPFAM" id="SSF51120">
    <property type="entry name" value="beta-Roll"/>
    <property type="match status" value="2"/>
</dbReference>
<dbReference type="InterPro" id="IPR011049">
    <property type="entry name" value="Serralysin-like_metalloprot_C"/>
</dbReference>
<comment type="subcellular location">
    <subcellularLocation>
        <location evidence="2">Secreted</location>
    </subcellularLocation>
</comment>
<proteinExistence type="inferred from homology"/>
<protein>
    <submittedName>
        <fullName evidence="12">Serralysin C</fullName>
        <ecNumber evidence="12">3.4.24.40</ecNumber>
    </submittedName>
</protein>
<reference evidence="12 13" key="1">
    <citation type="submission" date="2017-11" db="EMBL/GenBank/DDBJ databases">
        <title>Draft Genome Sequence of Methylobacter psychrotolerans Sph1T, an Obligate Methanotroph from Low-Temperature Environments.</title>
        <authorList>
            <person name="Oshkin I.Y."/>
            <person name="Miroshnikov K."/>
            <person name="Belova S.E."/>
            <person name="Korzhenkov A."/>
            <person name="Toshchakov S.V."/>
            <person name="Dedysh S.N."/>
        </authorList>
    </citation>
    <scope>NUCLEOTIDE SEQUENCE [LARGE SCALE GENOMIC DNA]</scope>
    <source>
        <strain evidence="12 13">Sph1</strain>
    </source>
</reference>
<keyword evidence="4" id="KW-0964">Secreted</keyword>
<accession>A0A2S5CLN8</accession>
<dbReference type="CDD" id="cd04277">
    <property type="entry name" value="ZnMc_serralysin_like"/>
    <property type="match status" value="1"/>
</dbReference>
<comment type="caution">
    <text evidence="12">The sequence shown here is derived from an EMBL/GenBank/DDBJ whole genome shotgun (WGS) entry which is preliminary data.</text>
</comment>
<dbReference type="Pfam" id="PF00413">
    <property type="entry name" value="Peptidase_M10"/>
    <property type="match status" value="1"/>
</dbReference>
<evidence type="ECO:0000256" key="10">
    <source>
        <dbReference type="ARBA" id="ARBA00022837"/>
    </source>
</evidence>
<dbReference type="EMBL" id="PGFZ01000005">
    <property type="protein sequence ID" value="POZ51729.1"/>
    <property type="molecule type" value="Genomic_DNA"/>
</dbReference>
<dbReference type="GO" id="GO:0005615">
    <property type="term" value="C:extracellular space"/>
    <property type="evidence" value="ECO:0007669"/>
    <property type="project" value="InterPro"/>
</dbReference>
<dbReference type="GO" id="GO:0031012">
    <property type="term" value="C:extracellular matrix"/>
    <property type="evidence" value="ECO:0007669"/>
    <property type="project" value="InterPro"/>
</dbReference>
<sequence length="557" mass="59429">MSSLNLNSTTWNGGFGQPLTISFSFFSTLPNYYLTDPTATGFLNDVIDQNTVEALNPAQQQAFFKALLAWESVANITFEDKGVNNSSAAITVAGASFKWSAEEQRYFYAATQPIWTNTAGGTRFGDMWLNTTHDPGITNQTLTNPGQDGYQTILHEIGHALGLDHPNNNPYSEDELHTTMSYNVMDGKVGNGHASLHITQGGEQWYPSAPMLYDILAIQTMYGVNAGAHYTDDNYVFSNDADNPDVQALWDAGGTDTFDADNQTESVFINLTPGEFSSIGTGDRNKAYIAIAYQVAGQENNWIENAIGGSGDDTLTGNKADNELTGGKGNDTLVGGVGNDTYIYATGDGTDTITDHEGNNQIKIDGTVVSGEFKPTFDGGHDYFSADKSYGLQLSAGGTYRLLMLDPNTHEYKAAADSPSSERVKLVFPTSATFINMNGSDYKNFSGVIVPGVPAPRGVEFGGGTNKDSFRGTDYSDIIGTGDGASNDSNSNYVNALYGNDQIKGGTGHDYIIAGPNAASLTYSDNDIVYGGAQTDVLLGGSGATGSARLRLFNLLQ</sequence>
<dbReference type="SMART" id="SM00235">
    <property type="entry name" value="ZnMc"/>
    <property type="match status" value="1"/>
</dbReference>
<dbReference type="InterPro" id="IPR034033">
    <property type="entry name" value="Serralysin-like"/>
</dbReference>
<dbReference type="Gene3D" id="3.40.390.10">
    <property type="entry name" value="Collagenase (Catalytic Domain)"/>
    <property type="match status" value="1"/>
</dbReference>
<dbReference type="PRINTS" id="PR00313">
    <property type="entry name" value="CABNDNGRPT"/>
</dbReference>
<keyword evidence="5" id="KW-0645">Protease</keyword>
<evidence type="ECO:0000256" key="7">
    <source>
        <dbReference type="ARBA" id="ARBA00022737"/>
    </source>
</evidence>
<keyword evidence="6" id="KW-0479">Metal-binding</keyword>
<dbReference type="GO" id="GO:0004222">
    <property type="term" value="F:metalloendopeptidase activity"/>
    <property type="evidence" value="ECO:0007669"/>
    <property type="project" value="InterPro"/>
</dbReference>
<evidence type="ECO:0000256" key="5">
    <source>
        <dbReference type="ARBA" id="ARBA00022670"/>
    </source>
</evidence>
<dbReference type="Gene3D" id="2.150.10.10">
    <property type="entry name" value="Serralysin-like metalloprotease, C-terminal"/>
    <property type="match status" value="1"/>
</dbReference>
<dbReference type="EC" id="3.4.24.40" evidence="12"/>
<dbReference type="GO" id="GO:0006508">
    <property type="term" value="P:proteolysis"/>
    <property type="evidence" value="ECO:0007669"/>
    <property type="project" value="UniProtKB-KW"/>
</dbReference>
<keyword evidence="7" id="KW-0677">Repeat</keyword>
<feature type="domain" description="Peptidase metallopeptidase" evidence="11">
    <location>
        <begin position="35"/>
        <end position="208"/>
    </location>
</feature>
<dbReference type="SUPFAM" id="SSF55486">
    <property type="entry name" value="Metalloproteases ('zincins'), catalytic domain"/>
    <property type="match status" value="1"/>
</dbReference>
<evidence type="ECO:0000256" key="6">
    <source>
        <dbReference type="ARBA" id="ARBA00022723"/>
    </source>
</evidence>
<dbReference type="Pfam" id="PF00353">
    <property type="entry name" value="HemolysinCabind"/>
    <property type="match status" value="3"/>
</dbReference>
<evidence type="ECO:0000313" key="13">
    <source>
        <dbReference type="Proteomes" id="UP000237423"/>
    </source>
</evidence>
<name>A0A2S5CLN8_9GAMM</name>
<dbReference type="AlphaFoldDB" id="A0A2S5CLN8"/>
<dbReference type="InterPro" id="IPR013858">
    <property type="entry name" value="Peptidase_M10B_C"/>
</dbReference>